<sequence length="594" mass="66045">MDQGFSVDEIAPIAILMDELRSEDVQLRLNAIHRISTIALALGPERARDELIPFLQDSVDDEDEVLLALAEELGRNFEEYLGGPEYAHLLLGPLENLSAVEETLVRDKAAESITKVAAKLSQAQLEQYYIPLVQRLSRGEWFTSRTSACALYAPVYDKVAPALQDELRRGFAALGSDDTPMVRRAAAKWLADLIKKLSKQHVLSDGLAIYRRLQADDQDSVRLLTVPDLIAIAQQLTPAEVKEQLLKQIRQSVTDKSWRVRYMAASNFNELAEAVGQELVREELIGHYVQLLKDNEAEVRTAAAGQIPGFAKLLEKEVILARIVPCVRDLCQDNSQHVRAAVATQIAGLAPLLGKEATIEHLLPLFLHLLKDEFPDVRLNIISKLETVNQVIGIELLSESLLPAIIELAEDKSWRVRQAIIEYIPLLATQLGKPFFDEQLGNLCMSWLGDNVFSIREAATVNLKKLTEVFGVEWAKGQIVPKIVGMGQHPTYLFRMTTVQAITTVAPVLTIDIVNADIIETLLQLARDPIPNIRFNVAKSLEVLATTFGNTPEGQQMIRQKIAPVLEAQKTDPDADVRFFATKALQTVRTIDAA</sequence>
<dbReference type="EMBL" id="JANHOG010000586">
    <property type="protein sequence ID" value="KAJ3553041.1"/>
    <property type="molecule type" value="Genomic_DNA"/>
</dbReference>
<organism evidence="1 2">
    <name type="scientific">Phlebia brevispora</name>
    <dbReference type="NCBI Taxonomy" id="194682"/>
    <lineage>
        <taxon>Eukaryota</taxon>
        <taxon>Fungi</taxon>
        <taxon>Dikarya</taxon>
        <taxon>Basidiomycota</taxon>
        <taxon>Agaricomycotina</taxon>
        <taxon>Agaricomycetes</taxon>
        <taxon>Polyporales</taxon>
        <taxon>Meruliaceae</taxon>
        <taxon>Phlebia</taxon>
    </lineage>
</organism>
<dbReference type="Proteomes" id="UP001148662">
    <property type="component" value="Unassembled WGS sequence"/>
</dbReference>
<evidence type="ECO:0000313" key="2">
    <source>
        <dbReference type="Proteomes" id="UP001148662"/>
    </source>
</evidence>
<name>A0ACC1T4K9_9APHY</name>
<comment type="caution">
    <text evidence="1">The sequence shown here is derived from an EMBL/GenBank/DDBJ whole genome shotgun (WGS) entry which is preliminary data.</text>
</comment>
<proteinExistence type="predicted"/>
<keyword evidence="2" id="KW-1185">Reference proteome</keyword>
<protein>
    <submittedName>
        <fullName evidence="1">Uncharacterized protein</fullName>
    </submittedName>
</protein>
<gene>
    <name evidence="1" type="ORF">NM688_g3830</name>
</gene>
<reference evidence="1" key="1">
    <citation type="submission" date="2022-07" db="EMBL/GenBank/DDBJ databases">
        <title>Genome Sequence of Phlebia brevispora.</title>
        <authorList>
            <person name="Buettner E."/>
        </authorList>
    </citation>
    <scope>NUCLEOTIDE SEQUENCE</scope>
    <source>
        <strain evidence="1">MPL23</strain>
    </source>
</reference>
<evidence type="ECO:0000313" key="1">
    <source>
        <dbReference type="EMBL" id="KAJ3553041.1"/>
    </source>
</evidence>
<accession>A0ACC1T4K9</accession>